<dbReference type="Proteomes" id="UP000023152">
    <property type="component" value="Unassembled WGS sequence"/>
</dbReference>
<sequence length="225" mass="25957">LTAPKGHFGKTHVAKFICSYLSRDFSGSDRTFSGGVKYLDFDNLKQNWNKCFEELEKSMITNIINHKMLFVIDHVDKIIPHNDIGAMTEFVKTLNRCLSKARRGLKALLVMREQWVVTFDLIQRRQAHNNYQKYYLVPVTPSEIFEYAELLLQRASKSNALSSLNALKQKPIPELMNMFAKAPQLVHLLVKIQDDLFTLYGIPELYQSSMHSKNSFLLPYHSANS</sequence>
<organism evidence="1 2">
    <name type="scientific">Reticulomyxa filosa</name>
    <dbReference type="NCBI Taxonomy" id="46433"/>
    <lineage>
        <taxon>Eukaryota</taxon>
        <taxon>Sar</taxon>
        <taxon>Rhizaria</taxon>
        <taxon>Retaria</taxon>
        <taxon>Foraminifera</taxon>
        <taxon>Monothalamids</taxon>
        <taxon>Reticulomyxidae</taxon>
        <taxon>Reticulomyxa</taxon>
    </lineage>
</organism>
<dbReference type="SUPFAM" id="SSF52540">
    <property type="entry name" value="P-loop containing nucleoside triphosphate hydrolases"/>
    <property type="match status" value="1"/>
</dbReference>
<gene>
    <name evidence="1" type="ORF">RFI_12151</name>
</gene>
<evidence type="ECO:0000313" key="2">
    <source>
        <dbReference type="Proteomes" id="UP000023152"/>
    </source>
</evidence>
<reference evidence="1 2" key="1">
    <citation type="journal article" date="2013" name="Curr. Biol.">
        <title>The Genome of the Foraminiferan Reticulomyxa filosa.</title>
        <authorList>
            <person name="Glockner G."/>
            <person name="Hulsmann N."/>
            <person name="Schleicher M."/>
            <person name="Noegel A.A."/>
            <person name="Eichinger L."/>
            <person name="Gallinger C."/>
            <person name="Pawlowski J."/>
            <person name="Sierra R."/>
            <person name="Euteneuer U."/>
            <person name="Pillet L."/>
            <person name="Moustafa A."/>
            <person name="Platzer M."/>
            <person name="Groth M."/>
            <person name="Szafranski K."/>
            <person name="Schliwa M."/>
        </authorList>
    </citation>
    <scope>NUCLEOTIDE SEQUENCE [LARGE SCALE GENOMIC DNA]</scope>
</reference>
<evidence type="ECO:0000313" key="1">
    <source>
        <dbReference type="EMBL" id="ETO24992.1"/>
    </source>
</evidence>
<dbReference type="EMBL" id="ASPP01008815">
    <property type="protein sequence ID" value="ETO24992.1"/>
    <property type="molecule type" value="Genomic_DNA"/>
</dbReference>
<comment type="caution">
    <text evidence="1">The sequence shown here is derived from an EMBL/GenBank/DDBJ whole genome shotgun (WGS) entry which is preliminary data.</text>
</comment>
<proteinExistence type="predicted"/>
<dbReference type="InterPro" id="IPR027417">
    <property type="entry name" value="P-loop_NTPase"/>
</dbReference>
<name>X6NI21_RETFI</name>
<protein>
    <submittedName>
        <fullName evidence="1">Uncharacterized protein</fullName>
    </submittedName>
</protein>
<dbReference type="AlphaFoldDB" id="X6NI21"/>
<accession>X6NI21</accession>
<keyword evidence="2" id="KW-1185">Reference proteome</keyword>
<feature type="non-terminal residue" evidence="1">
    <location>
        <position position="1"/>
    </location>
</feature>